<dbReference type="EMBL" id="LKEA01000101">
    <property type="protein sequence ID" value="ROV87245.1"/>
    <property type="molecule type" value="Genomic_DNA"/>
</dbReference>
<gene>
    <name evidence="1" type="ORF">VMCG_10754</name>
</gene>
<dbReference type="Proteomes" id="UP000283895">
    <property type="component" value="Unassembled WGS sequence"/>
</dbReference>
<protein>
    <submittedName>
        <fullName evidence="1">Uncharacterized protein</fullName>
    </submittedName>
</protein>
<organism evidence="1 2">
    <name type="scientific">Cytospora schulzeri</name>
    <dbReference type="NCBI Taxonomy" id="448051"/>
    <lineage>
        <taxon>Eukaryota</taxon>
        <taxon>Fungi</taxon>
        <taxon>Dikarya</taxon>
        <taxon>Ascomycota</taxon>
        <taxon>Pezizomycotina</taxon>
        <taxon>Sordariomycetes</taxon>
        <taxon>Sordariomycetidae</taxon>
        <taxon>Diaporthales</taxon>
        <taxon>Cytosporaceae</taxon>
        <taxon>Cytospora</taxon>
    </lineage>
</organism>
<name>A0A423V8S8_9PEZI</name>
<proteinExistence type="predicted"/>
<comment type="caution">
    <text evidence="1">The sequence shown here is derived from an EMBL/GenBank/DDBJ whole genome shotgun (WGS) entry which is preliminary data.</text>
</comment>
<accession>A0A423V8S8</accession>
<evidence type="ECO:0000313" key="1">
    <source>
        <dbReference type="EMBL" id="ROV87245.1"/>
    </source>
</evidence>
<dbReference type="AlphaFoldDB" id="A0A423V8S8"/>
<reference evidence="1 2" key="1">
    <citation type="submission" date="2015-09" db="EMBL/GenBank/DDBJ databases">
        <title>Host preference determinants of Valsa canker pathogens revealed by comparative genomics.</title>
        <authorList>
            <person name="Yin Z."/>
            <person name="Huang L."/>
        </authorList>
    </citation>
    <scope>NUCLEOTIDE SEQUENCE [LARGE SCALE GENOMIC DNA]</scope>
    <source>
        <strain evidence="1 2">03-1</strain>
    </source>
</reference>
<evidence type="ECO:0000313" key="2">
    <source>
        <dbReference type="Proteomes" id="UP000283895"/>
    </source>
</evidence>
<keyword evidence="2" id="KW-1185">Reference proteome</keyword>
<sequence length="94" mass="10678">MHGYDFYGIDRAKSPFSKLSKNLLEHIEMPTNINLPFRTPEDLSGFSDVRIDVWVDSHEGGRVNQREGTEVTLKDGHLNIELPEVSVAPAWSRL</sequence>